<feature type="transmembrane region" description="Helical" evidence="1">
    <location>
        <begin position="6"/>
        <end position="30"/>
    </location>
</feature>
<evidence type="ECO:0000313" key="3">
    <source>
        <dbReference type="Proteomes" id="UP000176005"/>
    </source>
</evidence>
<keyword evidence="1" id="KW-1133">Transmembrane helix</keyword>
<keyword evidence="3" id="KW-1185">Reference proteome</keyword>
<reference evidence="2 3" key="1">
    <citation type="journal article" date="2016" name="Front. Microbiol.">
        <title>Comparative Genomics Analysis of Streptomyces Species Reveals Their Adaptation to the Marine Environment and Their Diversity at the Genomic Level.</title>
        <authorList>
            <person name="Tian X."/>
            <person name="Zhang Z."/>
            <person name="Yang T."/>
            <person name="Chen M."/>
            <person name="Li J."/>
            <person name="Chen F."/>
            <person name="Yang J."/>
            <person name="Li W."/>
            <person name="Zhang B."/>
            <person name="Zhang Z."/>
            <person name="Wu J."/>
            <person name="Zhang C."/>
            <person name="Long L."/>
            <person name="Xiao J."/>
        </authorList>
    </citation>
    <scope>NUCLEOTIDE SEQUENCE [LARGE SCALE GENOMIC DNA]</scope>
    <source>
        <strain evidence="2 3">SCSIO 10429</strain>
    </source>
</reference>
<dbReference type="Proteomes" id="UP000176005">
    <property type="component" value="Unassembled WGS sequence"/>
</dbReference>
<feature type="non-terminal residue" evidence="2">
    <location>
        <position position="1"/>
    </location>
</feature>
<comment type="caution">
    <text evidence="2">The sequence shown here is derived from an EMBL/GenBank/DDBJ whole genome shotgun (WGS) entry which is preliminary data.</text>
</comment>
<proteinExistence type="predicted"/>
<gene>
    <name evidence="2" type="ORF">AN218_27815</name>
</gene>
<sequence length="110" mass="11946">VVELAAVVLLLAGAAVGSLIPLGAGWLAAWWSPRLRRTEAKWAAAGMPGLVVIGTMVWLWGRSDRRWGEPLRQGGDALGQALTETWPVLLRIAAVASALFLLWRARRPRV</sequence>
<accession>A0A1E7KVX6</accession>
<protein>
    <submittedName>
        <fullName evidence="2">Uncharacterized protein</fullName>
    </submittedName>
</protein>
<keyword evidence="1" id="KW-0472">Membrane</keyword>
<keyword evidence="1" id="KW-0812">Transmembrane</keyword>
<evidence type="ECO:0000256" key="1">
    <source>
        <dbReference type="SAM" id="Phobius"/>
    </source>
</evidence>
<dbReference type="EMBL" id="LJGW01000438">
    <property type="protein sequence ID" value="OEV08062.1"/>
    <property type="molecule type" value="Genomic_DNA"/>
</dbReference>
<organism evidence="2 3">
    <name type="scientific">Streptomyces nanshensis</name>
    <dbReference type="NCBI Taxonomy" id="518642"/>
    <lineage>
        <taxon>Bacteria</taxon>
        <taxon>Bacillati</taxon>
        <taxon>Actinomycetota</taxon>
        <taxon>Actinomycetes</taxon>
        <taxon>Kitasatosporales</taxon>
        <taxon>Streptomycetaceae</taxon>
        <taxon>Streptomyces</taxon>
    </lineage>
</organism>
<name>A0A1E7KVX6_9ACTN</name>
<dbReference type="PATRIC" id="fig|518642.10.peg.6498"/>
<feature type="transmembrane region" description="Helical" evidence="1">
    <location>
        <begin position="88"/>
        <end position="105"/>
    </location>
</feature>
<evidence type="ECO:0000313" key="2">
    <source>
        <dbReference type="EMBL" id="OEV08062.1"/>
    </source>
</evidence>
<dbReference type="AlphaFoldDB" id="A0A1E7KVX6"/>
<feature type="transmembrane region" description="Helical" evidence="1">
    <location>
        <begin position="42"/>
        <end position="61"/>
    </location>
</feature>